<gene>
    <name evidence="2" type="ORF">SAMN05216252_114107</name>
</gene>
<proteinExistence type="predicted"/>
<evidence type="ECO:0000313" key="3">
    <source>
        <dbReference type="Proteomes" id="UP000198280"/>
    </source>
</evidence>
<dbReference type="PANTHER" id="PTHR12631">
    <property type="entry name" value="ALPHA-L-IDURONIDASE"/>
    <property type="match status" value="1"/>
</dbReference>
<dbReference type="Proteomes" id="UP000198280">
    <property type="component" value="Unassembled WGS sequence"/>
</dbReference>
<name>A0A239JYD7_9ACTN</name>
<keyword evidence="2" id="KW-0378">Hydrolase</keyword>
<feature type="region of interest" description="Disordered" evidence="1">
    <location>
        <begin position="27"/>
        <end position="69"/>
    </location>
</feature>
<dbReference type="InterPro" id="IPR017853">
    <property type="entry name" value="GH"/>
</dbReference>
<organism evidence="2 3">
    <name type="scientific">Actinacidiphila glaucinigra</name>
    <dbReference type="NCBI Taxonomy" id="235986"/>
    <lineage>
        <taxon>Bacteria</taxon>
        <taxon>Bacillati</taxon>
        <taxon>Actinomycetota</taxon>
        <taxon>Actinomycetes</taxon>
        <taxon>Kitasatosporales</taxon>
        <taxon>Streptomycetaceae</taxon>
        <taxon>Actinacidiphila</taxon>
    </lineage>
</organism>
<sequence length="453" mass="49066">MLLGIGVAALVLLLAMCDIGGGAGNTARGSSGAGGGVHGPSTAPTGRPTTGLGFGLTHTEYSADHGGGTAKRSAERLLSMRSLPQNQAIMGWGADNPEPSPGTYDFGELDDRVDLVRASGGTPVITLCCAPDWMKGGKAGTTDWSRLEVAPDRAHFDDFAALAATVARRYPDVRHFIVWNEFKGFWNDGRQRWDYEGYTDLYNRVFRALKQVNPGNLVGGPYLVMDSFAPGDDGNGDASGTLKGPWGAADRRVLDAVDYWLEHKAGADFIVADGSSTSRDDRMRPDEFAATEKFAAVGRWLEERSGGLPLWWAEWYVEPDDGSTGWDEPHRTAVQATAMMELARGGADTAFYWNPQERGRTCPGCLWTSTELASGGGEQLPMMDLLRRFAAAFPPGTRFREVPVADEDRPNVRVLADDRTVLVVNTLGRTIGAEVDGRSFDLPAYGIRWLRRG</sequence>
<dbReference type="GO" id="GO:0004553">
    <property type="term" value="F:hydrolase activity, hydrolyzing O-glycosyl compounds"/>
    <property type="evidence" value="ECO:0007669"/>
    <property type="project" value="TreeGrafter"/>
</dbReference>
<evidence type="ECO:0000313" key="2">
    <source>
        <dbReference type="EMBL" id="SNT11026.1"/>
    </source>
</evidence>
<dbReference type="SUPFAM" id="SSF51445">
    <property type="entry name" value="(Trans)glycosidases"/>
    <property type="match status" value="1"/>
</dbReference>
<keyword evidence="3" id="KW-1185">Reference proteome</keyword>
<reference evidence="2 3" key="1">
    <citation type="submission" date="2017-06" db="EMBL/GenBank/DDBJ databases">
        <authorList>
            <person name="Kim H.J."/>
            <person name="Triplett B.A."/>
        </authorList>
    </citation>
    <scope>NUCLEOTIDE SEQUENCE [LARGE SCALE GENOMIC DNA]</scope>
    <source>
        <strain evidence="2 3">CGMCC 4.1858</strain>
    </source>
</reference>
<protein>
    <submittedName>
        <fullName evidence="2">Glycosyl hydrolases family 39</fullName>
    </submittedName>
</protein>
<dbReference type="Gene3D" id="3.20.20.80">
    <property type="entry name" value="Glycosidases"/>
    <property type="match status" value="1"/>
</dbReference>
<dbReference type="InterPro" id="IPR051923">
    <property type="entry name" value="Glycosyl_Hydrolase_39"/>
</dbReference>
<accession>A0A239JYD7</accession>
<dbReference type="AlphaFoldDB" id="A0A239JYD7"/>
<dbReference type="PANTHER" id="PTHR12631:SF10">
    <property type="entry name" value="BETA-XYLOSIDASE-LIKE PROTEIN-RELATED"/>
    <property type="match status" value="1"/>
</dbReference>
<dbReference type="EMBL" id="FZOF01000014">
    <property type="protein sequence ID" value="SNT11026.1"/>
    <property type="molecule type" value="Genomic_DNA"/>
</dbReference>
<evidence type="ECO:0000256" key="1">
    <source>
        <dbReference type="SAM" id="MobiDB-lite"/>
    </source>
</evidence>